<protein>
    <submittedName>
        <fullName evidence="1">Uncharacterized protein</fullName>
    </submittedName>
</protein>
<gene>
    <name evidence="1" type="ORF">AVLFYP127_01584</name>
</gene>
<accession>A0A6N2RWP9</accession>
<dbReference type="AlphaFoldDB" id="A0A6N2RWP9"/>
<dbReference type="RefSeq" id="WP_070605586.1">
    <property type="nucleotide sequence ID" value="NZ_CACRSW010000007.1"/>
</dbReference>
<name>A0A6N2RWP9_9FIRM</name>
<evidence type="ECO:0000313" key="1">
    <source>
        <dbReference type="EMBL" id="VYS85266.1"/>
    </source>
</evidence>
<organism evidence="1">
    <name type="scientific">Anaerococcus vaginalis</name>
    <dbReference type="NCBI Taxonomy" id="33037"/>
    <lineage>
        <taxon>Bacteria</taxon>
        <taxon>Bacillati</taxon>
        <taxon>Bacillota</taxon>
        <taxon>Tissierellia</taxon>
        <taxon>Tissierellales</taxon>
        <taxon>Peptoniphilaceae</taxon>
        <taxon>Anaerococcus</taxon>
    </lineage>
</organism>
<reference evidence="1" key="1">
    <citation type="submission" date="2019-11" db="EMBL/GenBank/DDBJ databases">
        <authorList>
            <person name="Feng L."/>
        </authorList>
    </citation>
    <scope>NUCLEOTIDE SEQUENCE</scope>
    <source>
        <strain evidence="1">AvaginalisLFYP127</strain>
    </source>
</reference>
<sequence>MKRQVEVPIFILGIVIWVVAIFLPVDSLEFVLGNGLRPLGLATIFICPILGIIGMLFSIKNRNIILSFLNIFLILAFPITMSIGYYF</sequence>
<proteinExistence type="predicted"/>
<dbReference type="EMBL" id="CACRSW010000007">
    <property type="protein sequence ID" value="VYS85266.1"/>
    <property type="molecule type" value="Genomic_DNA"/>
</dbReference>